<dbReference type="InterPro" id="IPR004045">
    <property type="entry name" value="Glutathione_S-Trfase_N"/>
</dbReference>
<comment type="catalytic activity">
    <reaction evidence="16">
        <text>prostaglandin H2 = prostaglandin E2</text>
        <dbReference type="Rhea" id="RHEA:12893"/>
        <dbReference type="ChEBI" id="CHEBI:57405"/>
        <dbReference type="ChEBI" id="CHEBI:606564"/>
        <dbReference type="EC" id="5.3.99.3"/>
    </reaction>
    <physiologicalReaction direction="left-to-right" evidence="16">
        <dbReference type="Rhea" id="RHEA:12894"/>
    </physiologicalReaction>
</comment>
<keyword evidence="21" id="KW-0808">Transferase</keyword>
<dbReference type="UniPathway" id="UPA00662"/>
<evidence type="ECO:0000256" key="9">
    <source>
        <dbReference type="ARBA" id="ARBA00022832"/>
    </source>
</evidence>
<keyword evidence="11" id="KW-0443">Lipid metabolism</keyword>
<dbReference type="SFLD" id="SFLDS00019">
    <property type="entry name" value="Glutathione_Transferase_(cytos"/>
    <property type="match status" value="1"/>
</dbReference>
<dbReference type="EC" id="5.3.99.3" evidence="3"/>
<reference evidence="22" key="2">
    <citation type="journal article" date="2018" name="BMC Genomics">
        <title>A manually annotated Actinidia chinensis var. chinensis (kiwifruit) genome highlights the challenges associated with draft genomes and gene prediction in plants.</title>
        <authorList>
            <person name="Pilkington S.M."/>
            <person name="Crowhurst R."/>
            <person name="Hilario E."/>
            <person name="Nardozza S."/>
            <person name="Fraser L."/>
            <person name="Peng Y."/>
            <person name="Gunaseelan K."/>
            <person name="Simpson R."/>
            <person name="Tahir J."/>
            <person name="Deroles S.C."/>
            <person name="Templeton K."/>
            <person name="Luo Z."/>
            <person name="Davy M."/>
            <person name="Cheng C."/>
            <person name="McNeilage M."/>
            <person name="Scaglione D."/>
            <person name="Liu Y."/>
            <person name="Zhang Q."/>
            <person name="Datson P."/>
            <person name="De Silva N."/>
            <person name="Gardiner S.E."/>
            <person name="Bassett H."/>
            <person name="Chagne D."/>
            <person name="McCallum J."/>
            <person name="Dzierzon H."/>
            <person name="Deng C."/>
            <person name="Wang Y.Y."/>
            <person name="Barron L."/>
            <person name="Manako K."/>
            <person name="Bowen J."/>
            <person name="Foster T.M."/>
            <person name="Erridge Z.A."/>
            <person name="Tiffin H."/>
            <person name="Waite C.N."/>
            <person name="Davies K.M."/>
            <person name="Grierson E.P."/>
            <person name="Laing W.A."/>
            <person name="Kirk R."/>
            <person name="Chen X."/>
            <person name="Wood M."/>
            <person name="Montefiori M."/>
            <person name="Brummell D.A."/>
            <person name="Schwinn K.E."/>
            <person name="Catanach A."/>
            <person name="Fullerton C."/>
            <person name="Li D."/>
            <person name="Meiyalaghan S."/>
            <person name="Nieuwenhuizen N."/>
            <person name="Read N."/>
            <person name="Prakash R."/>
            <person name="Hunter D."/>
            <person name="Zhang H."/>
            <person name="McKenzie M."/>
            <person name="Knabel M."/>
            <person name="Harris A."/>
            <person name="Allan A.C."/>
            <person name="Gleave A."/>
            <person name="Chen A."/>
            <person name="Janssen B.J."/>
            <person name="Plunkett B."/>
            <person name="Ampomah-Dwamena C."/>
            <person name="Voogd C."/>
            <person name="Leif D."/>
            <person name="Lafferty D."/>
            <person name="Souleyre E.J.F."/>
            <person name="Varkonyi-Gasic E."/>
            <person name="Gambi F."/>
            <person name="Hanley J."/>
            <person name="Yao J.L."/>
            <person name="Cheung J."/>
            <person name="David K.M."/>
            <person name="Warren B."/>
            <person name="Marsh K."/>
            <person name="Snowden K.C."/>
            <person name="Lin-Wang K."/>
            <person name="Brian L."/>
            <person name="Martinez-Sanchez M."/>
            <person name="Wang M."/>
            <person name="Ileperuma N."/>
            <person name="Macnee N."/>
            <person name="Campin R."/>
            <person name="McAtee P."/>
            <person name="Drummond R.S.M."/>
            <person name="Espley R.V."/>
            <person name="Ireland H.S."/>
            <person name="Wu R."/>
            <person name="Atkinson R.G."/>
            <person name="Karunairetnam S."/>
            <person name="Bulley S."/>
            <person name="Chunkath S."/>
            <person name="Hanley Z."/>
            <person name="Storey R."/>
            <person name="Thrimawithana A.H."/>
            <person name="Thomson S."/>
            <person name="David C."/>
            <person name="Testolin R."/>
            <person name="Huang H."/>
            <person name="Hellens R.P."/>
            <person name="Schaffer R.J."/>
        </authorList>
    </citation>
    <scope>NUCLEOTIDE SEQUENCE [LARGE SCALE GENOMIC DNA]</scope>
    <source>
        <strain evidence="22">cv. Red5</strain>
    </source>
</reference>
<keyword evidence="7" id="KW-0643">Prostaglandin biosynthesis</keyword>
<dbReference type="InParanoid" id="A0A2R6RDQ7"/>
<dbReference type="GO" id="GO:0001516">
    <property type="term" value="P:prostaglandin biosynthetic process"/>
    <property type="evidence" value="ECO:0007669"/>
    <property type="project" value="UniProtKB-UniPathway"/>
</dbReference>
<protein>
    <recommendedName>
        <fullName evidence="4">Prostaglandin E synthase 2</fullName>
        <ecNumber evidence="3">5.3.99.3</ecNumber>
    </recommendedName>
    <alternativeName>
        <fullName evidence="17">Microsomal prostaglandin E synthase 2</fullName>
    </alternativeName>
</protein>
<evidence type="ECO:0000256" key="10">
    <source>
        <dbReference type="ARBA" id="ARBA00022989"/>
    </source>
</evidence>
<dbReference type="EMBL" id="NKQK01000007">
    <property type="protein sequence ID" value="PSS26688.1"/>
    <property type="molecule type" value="Genomic_DNA"/>
</dbReference>
<dbReference type="FunCoup" id="A0A2R6RDQ7">
    <property type="interactions" value="3588"/>
</dbReference>
<dbReference type="PROSITE" id="PS51354">
    <property type="entry name" value="GLUTAREDOXIN_2"/>
    <property type="match status" value="1"/>
</dbReference>
<sequence>MRRALILASAALHRALRSTNGGLPATAVQYRLLQVALYGNSTSTGDSSSSARQRWFSSAALGGSAEVASLGAAGAVVTLAVAASSFQEASAKERPPQELIPKEVVLYQYEACPFCNKVKAFLDYYDIPYKVVEVNPISKKEIKWSDYKKVPIVMVDGDQLVDSSDIIDKLRTKFHPTKSIDSGSDDDEEKKWRRWVDNHLVHVLSPNIYRNTSEALESFDYITSNGNFSFTEKITVKYAGAAAMYFVSKKLKKKYNITDERAALYEAAETWVDALNGRDFLGGSKPNLADLAVYGVLRPIRYLRSGGDMVEHTRIGEWYTRMENAVGESSRIKA</sequence>
<evidence type="ECO:0000256" key="16">
    <source>
        <dbReference type="ARBA" id="ARBA00023931"/>
    </source>
</evidence>
<dbReference type="Pfam" id="PF00043">
    <property type="entry name" value="GST_C"/>
    <property type="match status" value="1"/>
</dbReference>
<evidence type="ECO:0000256" key="5">
    <source>
        <dbReference type="ARBA" id="ARBA00022501"/>
    </source>
</evidence>
<evidence type="ECO:0000256" key="2">
    <source>
        <dbReference type="ARBA" id="ARBA00007409"/>
    </source>
</evidence>
<dbReference type="PROSITE" id="PS50404">
    <property type="entry name" value="GST_NTER"/>
    <property type="match status" value="1"/>
</dbReference>
<dbReference type="InterPro" id="IPR036282">
    <property type="entry name" value="Glutathione-S-Trfase_C_sf"/>
</dbReference>
<dbReference type="GO" id="GO:0050220">
    <property type="term" value="F:prostaglandin-E synthase activity"/>
    <property type="evidence" value="ECO:0007669"/>
    <property type="project" value="UniProtKB-EC"/>
</dbReference>
<dbReference type="OMA" id="DYCLTEG"/>
<keyword evidence="10" id="KW-1133">Transmembrane helix</keyword>
<evidence type="ECO:0000256" key="17">
    <source>
        <dbReference type="ARBA" id="ARBA00031041"/>
    </source>
</evidence>
<dbReference type="InterPro" id="IPR004046">
    <property type="entry name" value="GST_C"/>
</dbReference>
<evidence type="ECO:0000313" key="21">
    <source>
        <dbReference type="EMBL" id="PSS26688.1"/>
    </source>
</evidence>
<dbReference type="InterPro" id="IPR040079">
    <property type="entry name" value="Glutathione_S-Trfase"/>
</dbReference>
<keyword evidence="8" id="KW-0812">Transmembrane</keyword>
<gene>
    <name evidence="21" type="ORF">CEY00_Acc08102</name>
</gene>
<dbReference type="Gene3D" id="3.40.30.10">
    <property type="entry name" value="Glutaredoxin"/>
    <property type="match status" value="1"/>
</dbReference>
<evidence type="ECO:0000256" key="8">
    <source>
        <dbReference type="ARBA" id="ARBA00022692"/>
    </source>
</evidence>
<feature type="domain" description="GST C-terminal" evidence="20">
    <location>
        <begin position="217"/>
        <end position="334"/>
    </location>
</feature>
<reference evidence="21 22" key="1">
    <citation type="submission" date="2017-07" db="EMBL/GenBank/DDBJ databases">
        <title>An improved, manually edited Actinidia chinensis var. chinensis (kiwifruit) genome highlights the challenges associated with draft genomes and gene prediction in plants.</title>
        <authorList>
            <person name="Pilkington S."/>
            <person name="Crowhurst R."/>
            <person name="Hilario E."/>
            <person name="Nardozza S."/>
            <person name="Fraser L."/>
            <person name="Peng Y."/>
            <person name="Gunaseelan K."/>
            <person name="Simpson R."/>
            <person name="Tahir J."/>
            <person name="Deroles S."/>
            <person name="Templeton K."/>
            <person name="Luo Z."/>
            <person name="Davy M."/>
            <person name="Cheng C."/>
            <person name="Mcneilage M."/>
            <person name="Scaglione D."/>
            <person name="Liu Y."/>
            <person name="Zhang Q."/>
            <person name="Datson P."/>
            <person name="De Silva N."/>
            <person name="Gardiner S."/>
            <person name="Bassett H."/>
            <person name="Chagne D."/>
            <person name="Mccallum J."/>
            <person name="Dzierzon H."/>
            <person name="Deng C."/>
            <person name="Wang Y.-Y."/>
            <person name="Barron N."/>
            <person name="Manako K."/>
            <person name="Bowen J."/>
            <person name="Foster T."/>
            <person name="Erridge Z."/>
            <person name="Tiffin H."/>
            <person name="Waite C."/>
            <person name="Davies K."/>
            <person name="Grierson E."/>
            <person name="Laing W."/>
            <person name="Kirk R."/>
            <person name="Chen X."/>
            <person name="Wood M."/>
            <person name="Montefiori M."/>
            <person name="Brummell D."/>
            <person name="Schwinn K."/>
            <person name="Catanach A."/>
            <person name="Fullerton C."/>
            <person name="Li D."/>
            <person name="Meiyalaghan S."/>
            <person name="Nieuwenhuizen N."/>
            <person name="Read N."/>
            <person name="Prakash R."/>
            <person name="Hunter D."/>
            <person name="Zhang H."/>
            <person name="Mckenzie M."/>
            <person name="Knabel M."/>
            <person name="Harris A."/>
            <person name="Allan A."/>
            <person name="Chen A."/>
            <person name="Janssen B."/>
            <person name="Plunkett B."/>
            <person name="Dwamena C."/>
            <person name="Voogd C."/>
            <person name="Leif D."/>
            <person name="Lafferty D."/>
            <person name="Souleyre E."/>
            <person name="Varkonyi-Gasic E."/>
            <person name="Gambi F."/>
            <person name="Hanley J."/>
            <person name="Yao J.-L."/>
            <person name="Cheung J."/>
            <person name="David K."/>
            <person name="Warren B."/>
            <person name="Marsh K."/>
            <person name="Snowden K."/>
            <person name="Lin-Wang K."/>
            <person name="Brian L."/>
            <person name="Martinez-Sanchez M."/>
            <person name="Wang M."/>
            <person name="Ileperuma N."/>
            <person name="Macnee N."/>
            <person name="Campin R."/>
            <person name="Mcatee P."/>
            <person name="Drummond R."/>
            <person name="Espley R."/>
            <person name="Ireland H."/>
            <person name="Wu R."/>
            <person name="Atkinson R."/>
            <person name="Karunairetnam S."/>
            <person name="Bulley S."/>
            <person name="Chunkath S."/>
            <person name="Hanley Z."/>
            <person name="Storey R."/>
            <person name="Thrimawithana A."/>
            <person name="Thomson S."/>
            <person name="David C."/>
            <person name="Testolin R."/>
        </authorList>
    </citation>
    <scope>NUCLEOTIDE SEQUENCE [LARGE SCALE GENOMIC DNA]</scope>
    <source>
        <strain evidence="22">cv. Red5</strain>
        <tissue evidence="21">Young leaf</tissue>
    </source>
</reference>
<dbReference type="InterPro" id="IPR011767">
    <property type="entry name" value="GLR_AS"/>
</dbReference>
<evidence type="ECO:0000256" key="18">
    <source>
        <dbReference type="ARBA" id="ARBA00037847"/>
    </source>
</evidence>
<keyword evidence="14" id="KW-0413">Isomerase</keyword>
<dbReference type="AlphaFoldDB" id="A0A2R6RDQ7"/>
<evidence type="ECO:0000256" key="6">
    <source>
        <dbReference type="ARBA" id="ARBA00022516"/>
    </source>
</evidence>
<dbReference type="Gramene" id="PSS26688">
    <property type="protein sequence ID" value="PSS26688"/>
    <property type="gene ID" value="CEY00_Acc08102"/>
</dbReference>
<comment type="pathway">
    <text evidence="1">Lipid metabolism; prostaglandin biosynthesis.</text>
</comment>
<keyword evidence="12" id="KW-0472">Membrane</keyword>
<dbReference type="CDD" id="cd03040">
    <property type="entry name" value="GST_N_mPGES2"/>
    <property type="match status" value="1"/>
</dbReference>
<evidence type="ECO:0000259" key="19">
    <source>
        <dbReference type="PROSITE" id="PS50404"/>
    </source>
</evidence>
<comment type="catalytic activity">
    <reaction evidence="15">
        <text>prostaglandin H2 = (12S)-hydroxy-(5Z,8E,10E)-heptadecatrienoate + malonaldehyde</text>
        <dbReference type="Rhea" id="RHEA:48644"/>
        <dbReference type="ChEBI" id="CHEBI:57405"/>
        <dbReference type="ChEBI" id="CHEBI:90694"/>
        <dbReference type="ChEBI" id="CHEBI:566274"/>
    </reaction>
    <physiologicalReaction direction="left-to-right" evidence="15">
        <dbReference type="Rhea" id="RHEA:48645"/>
    </physiologicalReaction>
</comment>
<dbReference type="InterPro" id="IPR034335">
    <property type="entry name" value="PGES2_C"/>
</dbReference>
<evidence type="ECO:0000256" key="1">
    <source>
        <dbReference type="ARBA" id="ARBA00004702"/>
    </source>
</evidence>
<organism evidence="21 22">
    <name type="scientific">Actinidia chinensis var. chinensis</name>
    <name type="common">Chinese soft-hair kiwi</name>
    <dbReference type="NCBI Taxonomy" id="1590841"/>
    <lineage>
        <taxon>Eukaryota</taxon>
        <taxon>Viridiplantae</taxon>
        <taxon>Streptophyta</taxon>
        <taxon>Embryophyta</taxon>
        <taxon>Tracheophyta</taxon>
        <taxon>Spermatophyta</taxon>
        <taxon>Magnoliopsida</taxon>
        <taxon>eudicotyledons</taxon>
        <taxon>Gunneridae</taxon>
        <taxon>Pentapetalae</taxon>
        <taxon>asterids</taxon>
        <taxon>Ericales</taxon>
        <taxon>Actinidiaceae</taxon>
        <taxon>Actinidia</taxon>
    </lineage>
</organism>
<feature type="domain" description="GST N-terminal" evidence="19">
    <location>
        <begin position="102"/>
        <end position="178"/>
    </location>
</feature>
<evidence type="ECO:0000313" key="22">
    <source>
        <dbReference type="Proteomes" id="UP000241394"/>
    </source>
</evidence>
<comment type="caution">
    <text evidence="21">The sequence shown here is derived from an EMBL/GenBank/DDBJ whole genome shotgun (WGS) entry which is preliminary data.</text>
</comment>
<dbReference type="InterPro" id="IPR036249">
    <property type="entry name" value="Thioredoxin-like_sf"/>
</dbReference>
<dbReference type="PANTHER" id="PTHR12782:SF5">
    <property type="entry name" value="PROSTAGLANDIN E SYNTHASE 2"/>
    <property type="match status" value="1"/>
</dbReference>
<dbReference type="PROSITE" id="PS00195">
    <property type="entry name" value="GLUTAREDOXIN_1"/>
    <property type="match status" value="1"/>
</dbReference>
<evidence type="ECO:0000256" key="7">
    <source>
        <dbReference type="ARBA" id="ARBA00022585"/>
    </source>
</evidence>
<evidence type="ECO:0000256" key="15">
    <source>
        <dbReference type="ARBA" id="ARBA00023930"/>
    </source>
</evidence>
<evidence type="ECO:0000256" key="4">
    <source>
        <dbReference type="ARBA" id="ARBA00019474"/>
    </source>
</evidence>
<keyword evidence="5" id="KW-0644">Prostaglandin metabolism</keyword>
<evidence type="ECO:0000256" key="14">
    <source>
        <dbReference type="ARBA" id="ARBA00023235"/>
    </source>
</evidence>
<dbReference type="Gene3D" id="1.20.1050.10">
    <property type="match status" value="1"/>
</dbReference>
<evidence type="ECO:0000256" key="3">
    <source>
        <dbReference type="ARBA" id="ARBA00012203"/>
    </source>
</evidence>
<evidence type="ECO:0000256" key="12">
    <source>
        <dbReference type="ARBA" id="ARBA00023136"/>
    </source>
</evidence>
<dbReference type="SUPFAM" id="SSF47616">
    <property type="entry name" value="GST C-terminal domain-like"/>
    <property type="match status" value="1"/>
</dbReference>
<evidence type="ECO:0000259" key="20">
    <source>
        <dbReference type="PROSITE" id="PS50405"/>
    </source>
</evidence>
<proteinExistence type="inferred from homology"/>
<dbReference type="SUPFAM" id="SSF52833">
    <property type="entry name" value="Thioredoxin-like"/>
    <property type="match status" value="1"/>
</dbReference>
<dbReference type="SFLD" id="SFLDG01182">
    <property type="entry name" value="Prostaglandin_E_synthase_like"/>
    <property type="match status" value="1"/>
</dbReference>
<evidence type="ECO:0000256" key="13">
    <source>
        <dbReference type="ARBA" id="ARBA00023160"/>
    </source>
</evidence>
<accession>A0A2R6RDQ7</accession>
<dbReference type="Pfam" id="PF13417">
    <property type="entry name" value="GST_N_3"/>
    <property type="match status" value="1"/>
</dbReference>
<comment type="subcellular location">
    <subcellularLocation>
        <location evidence="18">Endomembrane system</location>
        <topology evidence="18">Single-pass membrane protein</topology>
    </subcellularLocation>
</comment>
<keyword evidence="13" id="KW-0275">Fatty acid biosynthesis</keyword>
<keyword evidence="22" id="KW-1185">Reference proteome</keyword>
<comment type="similarity">
    <text evidence="2">Belongs to the GST superfamily.</text>
</comment>
<dbReference type="STRING" id="1590841.A0A2R6RDQ7"/>
<dbReference type="InterPro" id="IPR010987">
    <property type="entry name" value="Glutathione-S-Trfase_C-like"/>
</dbReference>
<dbReference type="PANTHER" id="PTHR12782">
    <property type="entry name" value="MICROSOMAL PROSTAGLANDIN E SYNTHASE-2"/>
    <property type="match status" value="1"/>
</dbReference>
<evidence type="ECO:0000256" key="11">
    <source>
        <dbReference type="ARBA" id="ARBA00023098"/>
    </source>
</evidence>
<dbReference type="CDD" id="cd03197">
    <property type="entry name" value="GST_C_mPGES2"/>
    <property type="match status" value="1"/>
</dbReference>
<keyword evidence="6" id="KW-0444">Lipid biosynthesis</keyword>
<keyword evidence="9" id="KW-0276">Fatty acid metabolism</keyword>
<dbReference type="OrthoDB" id="423541at2759"/>
<dbReference type="GO" id="GO:0016740">
    <property type="term" value="F:transferase activity"/>
    <property type="evidence" value="ECO:0007669"/>
    <property type="project" value="UniProtKB-KW"/>
</dbReference>
<name>A0A2R6RDQ7_ACTCC</name>
<dbReference type="Proteomes" id="UP000241394">
    <property type="component" value="Chromosome LG7"/>
</dbReference>
<dbReference type="GO" id="GO:0005739">
    <property type="term" value="C:mitochondrion"/>
    <property type="evidence" value="ECO:0007669"/>
    <property type="project" value="TreeGrafter"/>
</dbReference>
<dbReference type="PROSITE" id="PS50405">
    <property type="entry name" value="GST_CTER"/>
    <property type="match status" value="1"/>
</dbReference>
<dbReference type="InterPro" id="IPR034334">
    <property type="entry name" value="PGES2"/>
</dbReference>
<dbReference type="SFLD" id="SFLDG01203">
    <property type="entry name" value="Prostaglandin_E_synthase_like1"/>
    <property type="match status" value="1"/>
</dbReference>
<dbReference type="GO" id="GO:0012505">
    <property type="term" value="C:endomembrane system"/>
    <property type="evidence" value="ECO:0007669"/>
    <property type="project" value="UniProtKB-SubCell"/>
</dbReference>